<dbReference type="EMBL" id="CP042817">
    <property type="protein sequence ID" value="QEJ98931.1"/>
    <property type="molecule type" value="Genomic_DNA"/>
</dbReference>
<gene>
    <name evidence="1" type="ORF">FUT82_13615</name>
</gene>
<evidence type="ECO:0000313" key="2">
    <source>
        <dbReference type="Proteomes" id="UP000323594"/>
    </source>
</evidence>
<dbReference type="AlphaFoldDB" id="A0AAE6IVF8"/>
<dbReference type="Proteomes" id="UP000323594">
    <property type="component" value="Chromosome"/>
</dbReference>
<name>A0AAE6IVF8_TREPH</name>
<protein>
    <submittedName>
        <fullName evidence="1">Uncharacterized protein</fullName>
    </submittedName>
</protein>
<organism evidence="1 2">
    <name type="scientific">Treponema phagedenis</name>
    <dbReference type="NCBI Taxonomy" id="162"/>
    <lineage>
        <taxon>Bacteria</taxon>
        <taxon>Pseudomonadati</taxon>
        <taxon>Spirochaetota</taxon>
        <taxon>Spirochaetia</taxon>
        <taxon>Spirochaetales</taxon>
        <taxon>Treponemataceae</taxon>
        <taxon>Treponema</taxon>
    </lineage>
</organism>
<sequence length="67" mass="7594">MNCIFCLADRIKSFIKKSLTQRFGFAVRGKTKPRVLKLYKLLCFKTSFLLGTTAVRGGSEFCVRGKN</sequence>
<evidence type="ECO:0000313" key="1">
    <source>
        <dbReference type="EMBL" id="QEJ98931.1"/>
    </source>
</evidence>
<proteinExistence type="predicted"/>
<reference evidence="1 2" key="1">
    <citation type="submission" date="2019-08" db="EMBL/GenBank/DDBJ databases">
        <authorList>
            <person name="Kuhnert P."/>
        </authorList>
    </citation>
    <scope>NUCLEOTIDE SEQUENCE [LARGE SCALE GENOMIC DNA]</scope>
    <source>
        <strain evidence="1 2">B36.5</strain>
    </source>
</reference>
<accession>A0AAE6IVF8</accession>